<feature type="transmembrane region" description="Helical" evidence="8">
    <location>
        <begin position="47"/>
        <end position="65"/>
    </location>
</feature>
<dbReference type="GO" id="GO:0016746">
    <property type="term" value="F:acyltransferase activity"/>
    <property type="evidence" value="ECO:0007669"/>
    <property type="project" value="UniProtKB-KW"/>
</dbReference>
<dbReference type="InterPro" id="IPR024194">
    <property type="entry name" value="Ac/AlaTfrase_AlgI/DltB"/>
</dbReference>
<comment type="subcellular location">
    <subcellularLocation>
        <location evidence="1">Cell membrane</location>
        <topology evidence="1">Multi-pass membrane protein</topology>
    </subcellularLocation>
</comment>
<feature type="transmembrane region" description="Helical" evidence="8">
    <location>
        <begin position="185"/>
        <end position="203"/>
    </location>
</feature>
<comment type="caution">
    <text evidence="9">The sequence shown here is derived from an EMBL/GenBank/DDBJ whole genome shotgun (WGS) entry which is preliminary data.</text>
</comment>
<dbReference type="Proteomes" id="UP000886800">
    <property type="component" value="Unassembled WGS sequence"/>
</dbReference>
<reference evidence="9" key="2">
    <citation type="submission" date="2021-04" db="EMBL/GenBank/DDBJ databases">
        <authorList>
            <person name="Gilroy R."/>
        </authorList>
    </citation>
    <scope>NUCLEOTIDE SEQUENCE</scope>
    <source>
        <strain evidence="9">CHK188-5543</strain>
    </source>
</reference>
<organism evidence="9 10">
    <name type="scientific">Candidatus Anaerotruncus excrementipullorum</name>
    <dbReference type="NCBI Taxonomy" id="2838465"/>
    <lineage>
        <taxon>Bacteria</taxon>
        <taxon>Bacillati</taxon>
        <taxon>Bacillota</taxon>
        <taxon>Clostridia</taxon>
        <taxon>Eubacteriales</taxon>
        <taxon>Oscillospiraceae</taxon>
        <taxon>Anaerotruncus</taxon>
    </lineage>
</organism>
<feature type="transmembrane region" description="Helical" evidence="8">
    <location>
        <begin position="146"/>
        <end position="165"/>
    </location>
</feature>
<keyword evidence="4 8" id="KW-0812">Transmembrane</keyword>
<evidence type="ECO:0000256" key="5">
    <source>
        <dbReference type="ARBA" id="ARBA00022989"/>
    </source>
</evidence>
<keyword evidence="7" id="KW-0808">Transferase</keyword>
<dbReference type="PIRSF" id="PIRSF016636">
    <property type="entry name" value="AlgI_DltB"/>
    <property type="match status" value="1"/>
</dbReference>
<proteinExistence type="inferred from homology"/>
<dbReference type="Pfam" id="PF03062">
    <property type="entry name" value="MBOAT"/>
    <property type="match status" value="1"/>
</dbReference>
<dbReference type="PANTHER" id="PTHR13285:SF18">
    <property type="entry name" value="PROTEIN-CYSTEINE N-PALMITOYLTRANSFERASE RASP"/>
    <property type="match status" value="1"/>
</dbReference>
<dbReference type="PIRSF" id="PIRSF500217">
    <property type="entry name" value="AlgI"/>
    <property type="match status" value="1"/>
</dbReference>
<evidence type="ECO:0000256" key="7">
    <source>
        <dbReference type="PIRNR" id="PIRNR016636"/>
    </source>
</evidence>
<dbReference type="AlphaFoldDB" id="A0A9D1WRV9"/>
<sequence>MVFSSLLFLFRFLPITFAAYYLAPKRLKNLVLLIASLVFYSWGEVRYFPVMLAVILVNFFAGLAIERFDQNQPARRAIVVAALVFSIGWLAFFKYTNFFLSNLNGLFGLSLPYLQLTLPLGISFYTFQIMTYTVDVYARKVTAEHSIIDFGTFVVLFPQLIAGPIVKYSDISQELKRRTVTLAGIQEGIALFILGLGSKVLLANNVGALWSQVEALGFGSVSTALAWLALLAYALQIYFDFSGYSLMAIGMGKALGFTFPKNFDYPYISRSITEFWRRWHMTLGGWFREYVYIPLGGNRVKPLLKYRNMLVVWALTGLWHGASWNFVFWGLYSFALIALERLFLKRFLDKHRVISHVYALFAVLIGWVLFAITDLGQMGSLFCQLFNGTGGSDWMFYLRNYAVVLLLGMVFSVPVLNRLLERFPKFTKALATPFLMLVLVLSVAYLVDSTYNPFLYFRF</sequence>
<gene>
    <name evidence="9" type="ORF">H9736_07490</name>
</gene>
<evidence type="ECO:0000256" key="8">
    <source>
        <dbReference type="SAM" id="Phobius"/>
    </source>
</evidence>
<name>A0A9D1WRV9_9FIRM</name>
<dbReference type="PANTHER" id="PTHR13285">
    <property type="entry name" value="ACYLTRANSFERASE"/>
    <property type="match status" value="1"/>
</dbReference>
<keyword evidence="3 7" id="KW-1003">Cell membrane</keyword>
<feature type="transmembrane region" description="Helical" evidence="8">
    <location>
        <begin position="113"/>
        <end position="134"/>
    </location>
</feature>
<dbReference type="InterPro" id="IPR028362">
    <property type="entry name" value="AlgI"/>
</dbReference>
<feature type="transmembrane region" description="Helical" evidence="8">
    <location>
        <begin position="396"/>
        <end position="417"/>
    </location>
</feature>
<feature type="transmembrane region" description="Helical" evidence="8">
    <location>
        <begin position="429"/>
        <end position="447"/>
    </location>
</feature>
<dbReference type="EMBL" id="DXES01000163">
    <property type="protein sequence ID" value="HIX66077.1"/>
    <property type="molecule type" value="Genomic_DNA"/>
</dbReference>
<comment type="similarity">
    <text evidence="2 7">Belongs to the membrane-bound acyltransferase family.</text>
</comment>
<dbReference type="GO" id="GO:0005886">
    <property type="term" value="C:plasma membrane"/>
    <property type="evidence" value="ECO:0007669"/>
    <property type="project" value="UniProtKB-SubCell"/>
</dbReference>
<evidence type="ECO:0000256" key="1">
    <source>
        <dbReference type="ARBA" id="ARBA00004651"/>
    </source>
</evidence>
<keyword evidence="5 8" id="KW-1133">Transmembrane helix</keyword>
<evidence type="ECO:0000313" key="9">
    <source>
        <dbReference type="EMBL" id="HIX66077.1"/>
    </source>
</evidence>
<evidence type="ECO:0000256" key="2">
    <source>
        <dbReference type="ARBA" id="ARBA00010323"/>
    </source>
</evidence>
<dbReference type="GO" id="GO:0042121">
    <property type="term" value="P:alginic acid biosynthetic process"/>
    <property type="evidence" value="ECO:0007669"/>
    <property type="project" value="InterPro"/>
</dbReference>
<feature type="transmembrane region" description="Helical" evidence="8">
    <location>
        <begin position="215"/>
        <end position="235"/>
    </location>
</feature>
<dbReference type="InterPro" id="IPR004299">
    <property type="entry name" value="MBOAT_fam"/>
</dbReference>
<evidence type="ECO:0000313" key="10">
    <source>
        <dbReference type="Proteomes" id="UP000886800"/>
    </source>
</evidence>
<dbReference type="InterPro" id="IPR051085">
    <property type="entry name" value="MB_O-acyltransferase"/>
</dbReference>
<keyword evidence="6 7" id="KW-0472">Membrane</keyword>
<evidence type="ECO:0000256" key="6">
    <source>
        <dbReference type="ARBA" id="ARBA00023136"/>
    </source>
</evidence>
<keyword evidence="7" id="KW-0012">Acyltransferase</keyword>
<feature type="transmembrane region" description="Helical" evidence="8">
    <location>
        <begin position="77"/>
        <end position="93"/>
    </location>
</feature>
<reference evidence="9" key="1">
    <citation type="journal article" date="2021" name="PeerJ">
        <title>Extensive microbial diversity within the chicken gut microbiome revealed by metagenomics and culture.</title>
        <authorList>
            <person name="Gilroy R."/>
            <person name="Ravi A."/>
            <person name="Getino M."/>
            <person name="Pursley I."/>
            <person name="Horton D.L."/>
            <person name="Alikhan N.F."/>
            <person name="Baker D."/>
            <person name="Gharbi K."/>
            <person name="Hall N."/>
            <person name="Watson M."/>
            <person name="Adriaenssens E.M."/>
            <person name="Foster-Nyarko E."/>
            <person name="Jarju S."/>
            <person name="Secka A."/>
            <person name="Antonio M."/>
            <person name="Oren A."/>
            <person name="Chaudhuri R.R."/>
            <person name="La Ragione R."/>
            <person name="Hildebrand F."/>
            <person name="Pallen M.J."/>
        </authorList>
    </citation>
    <scope>NUCLEOTIDE SEQUENCE</scope>
    <source>
        <strain evidence="9">CHK188-5543</strain>
    </source>
</reference>
<protein>
    <submittedName>
        <fullName evidence="9">MBOAT family protein</fullName>
    </submittedName>
</protein>
<evidence type="ECO:0000256" key="4">
    <source>
        <dbReference type="ARBA" id="ARBA00022692"/>
    </source>
</evidence>
<feature type="transmembrane region" description="Helical" evidence="8">
    <location>
        <begin position="356"/>
        <end position="376"/>
    </location>
</feature>
<accession>A0A9D1WRV9</accession>
<evidence type="ECO:0000256" key="3">
    <source>
        <dbReference type="ARBA" id="ARBA00022475"/>
    </source>
</evidence>